<gene>
    <name evidence="3" type="ORF">DIT97_12690</name>
</gene>
<name>A0A3D3R5I8_9PLAN</name>
<accession>A0A3D3R5I8</accession>
<dbReference type="AlphaFoldDB" id="A0A3D3R5I8"/>
<feature type="domain" description="DUF1559" evidence="2">
    <location>
        <begin position="35"/>
        <end position="306"/>
    </location>
</feature>
<keyword evidence="1" id="KW-0812">Transmembrane</keyword>
<dbReference type="EMBL" id="DQAY01000073">
    <property type="protein sequence ID" value="HCO23856.1"/>
    <property type="molecule type" value="Genomic_DNA"/>
</dbReference>
<reference evidence="3 4" key="1">
    <citation type="journal article" date="2018" name="Nat. Biotechnol.">
        <title>A standardized bacterial taxonomy based on genome phylogeny substantially revises the tree of life.</title>
        <authorList>
            <person name="Parks D.H."/>
            <person name="Chuvochina M."/>
            <person name="Waite D.W."/>
            <person name="Rinke C."/>
            <person name="Skarshewski A."/>
            <person name="Chaumeil P.A."/>
            <person name="Hugenholtz P."/>
        </authorList>
    </citation>
    <scope>NUCLEOTIDE SEQUENCE [LARGE SCALE GENOMIC DNA]</scope>
    <source>
        <strain evidence="3">UBA9375</strain>
    </source>
</reference>
<dbReference type="Gene3D" id="3.30.700.10">
    <property type="entry name" value="Glycoprotein, Type 4 Pilin"/>
    <property type="match status" value="1"/>
</dbReference>
<keyword evidence="1" id="KW-0472">Membrane</keyword>
<dbReference type="PROSITE" id="PS00409">
    <property type="entry name" value="PROKAR_NTER_METHYL"/>
    <property type="match status" value="1"/>
</dbReference>
<dbReference type="NCBIfam" id="TIGR02532">
    <property type="entry name" value="IV_pilin_GFxxxE"/>
    <property type="match status" value="1"/>
</dbReference>
<comment type="caution">
    <text evidence="3">The sequence shown here is derived from an EMBL/GenBank/DDBJ whole genome shotgun (WGS) entry which is preliminary data.</text>
</comment>
<dbReference type="InterPro" id="IPR045584">
    <property type="entry name" value="Pilin-like"/>
</dbReference>
<proteinExistence type="predicted"/>
<dbReference type="InterPro" id="IPR011453">
    <property type="entry name" value="DUF1559"/>
</dbReference>
<evidence type="ECO:0000313" key="3">
    <source>
        <dbReference type="EMBL" id="HCO23856.1"/>
    </source>
</evidence>
<feature type="transmembrane region" description="Helical" evidence="1">
    <location>
        <begin position="12"/>
        <end position="34"/>
    </location>
</feature>
<dbReference type="NCBIfam" id="TIGR04294">
    <property type="entry name" value="pre_pil_HX9DG"/>
    <property type="match status" value="1"/>
</dbReference>
<sequence length="324" mass="34842">MSHSLKRKRGFTLIELLVVIAIIAILIALLLPAVQQAREAAHRSTCKNNLKQIGLAIHNYHDTHNVLPPKVVMPGVTDTAAVHGVDSSGNPLDPALTIRNITGHLLLLPYLDQANIYNKLNFSIPMGPSSYSGSNPVMTGNTNPTNTDVELPVFVCPSDVPNPVPNVSSGAYARINGKRTSYAFAVHTYDNNFRVNYTSSNTAAKGAFGTNGAAIINHIKDGTSNTMFMCETPLRKTSASYGPLWNQWTYTQGIAPGAYGINVNYVSGTTQYDYVYAFRAGSAHVGGMHILMGDGAVRFISENVDLATVRALVSIDGGEIVSEF</sequence>
<dbReference type="PANTHER" id="PTHR30093">
    <property type="entry name" value="GENERAL SECRETION PATHWAY PROTEIN G"/>
    <property type="match status" value="1"/>
</dbReference>
<dbReference type="Pfam" id="PF07963">
    <property type="entry name" value="N_methyl"/>
    <property type="match status" value="1"/>
</dbReference>
<dbReference type="Proteomes" id="UP000263642">
    <property type="component" value="Unassembled WGS sequence"/>
</dbReference>
<evidence type="ECO:0000259" key="2">
    <source>
        <dbReference type="Pfam" id="PF07596"/>
    </source>
</evidence>
<dbReference type="Pfam" id="PF07596">
    <property type="entry name" value="SBP_bac_10"/>
    <property type="match status" value="1"/>
</dbReference>
<organism evidence="3 4">
    <name type="scientific">Gimesia maris</name>
    <dbReference type="NCBI Taxonomy" id="122"/>
    <lineage>
        <taxon>Bacteria</taxon>
        <taxon>Pseudomonadati</taxon>
        <taxon>Planctomycetota</taxon>
        <taxon>Planctomycetia</taxon>
        <taxon>Planctomycetales</taxon>
        <taxon>Planctomycetaceae</taxon>
        <taxon>Gimesia</taxon>
    </lineage>
</organism>
<dbReference type="InterPro" id="IPR012902">
    <property type="entry name" value="N_methyl_site"/>
</dbReference>
<dbReference type="SUPFAM" id="SSF54523">
    <property type="entry name" value="Pili subunits"/>
    <property type="match status" value="1"/>
</dbReference>
<protein>
    <submittedName>
        <fullName evidence="3">Prepilin-type cleavage/methylation domain-containing protein</fullName>
    </submittedName>
</protein>
<evidence type="ECO:0000313" key="4">
    <source>
        <dbReference type="Proteomes" id="UP000263642"/>
    </source>
</evidence>
<dbReference type="InterPro" id="IPR027558">
    <property type="entry name" value="Pre_pil_HX9DG_C"/>
</dbReference>
<dbReference type="PANTHER" id="PTHR30093:SF2">
    <property type="entry name" value="TYPE II SECRETION SYSTEM PROTEIN H"/>
    <property type="match status" value="1"/>
</dbReference>
<evidence type="ECO:0000256" key="1">
    <source>
        <dbReference type="SAM" id="Phobius"/>
    </source>
</evidence>
<keyword evidence="1" id="KW-1133">Transmembrane helix</keyword>